<dbReference type="STRING" id="50990.A0A4Y7QE92"/>
<accession>A0A4Y7QE92</accession>
<feature type="transmembrane region" description="Helical" evidence="7">
    <location>
        <begin position="502"/>
        <end position="519"/>
    </location>
</feature>
<evidence type="ECO:0000256" key="2">
    <source>
        <dbReference type="ARBA" id="ARBA00008066"/>
    </source>
</evidence>
<comment type="subcellular location">
    <subcellularLocation>
        <location evidence="1">Membrane</location>
        <topology evidence="1">Multi-pass membrane protein</topology>
    </subcellularLocation>
</comment>
<evidence type="ECO:0000256" key="1">
    <source>
        <dbReference type="ARBA" id="ARBA00004141"/>
    </source>
</evidence>
<keyword evidence="3 7" id="KW-0812">Transmembrane</keyword>
<reference evidence="9 10" key="1">
    <citation type="submission" date="2018-06" db="EMBL/GenBank/DDBJ databases">
        <title>A transcriptomic atlas of mushroom development highlights an independent origin of complex multicellularity.</title>
        <authorList>
            <consortium name="DOE Joint Genome Institute"/>
            <person name="Krizsan K."/>
            <person name="Almasi E."/>
            <person name="Merenyi Z."/>
            <person name="Sahu N."/>
            <person name="Viragh M."/>
            <person name="Koszo T."/>
            <person name="Mondo S."/>
            <person name="Kiss B."/>
            <person name="Balint B."/>
            <person name="Kues U."/>
            <person name="Barry K."/>
            <person name="Hegedus J.C."/>
            <person name="Henrissat B."/>
            <person name="Johnson J."/>
            <person name="Lipzen A."/>
            <person name="Ohm R."/>
            <person name="Nagy I."/>
            <person name="Pangilinan J."/>
            <person name="Yan J."/>
            <person name="Xiong Y."/>
            <person name="Grigoriev I.V."/>
            <person name="Hibbett D.S."/>
            <person name="Nagy L.G."/>
        </authorList>
    </citation>
    <scope>NUCLEOTIDE SEQUENCE [LARGE SCALE GENOMIC DNA]</scope>
    <source>
        <strain evidence="9 10">SZMC22713</strain>
    </source>
</reference>
<evidence type="ECO:0000259" key="8">
    <source>
        <dbReference type="Pfam" id="PF01490"/>
    </source>
</evidence>
<feature type="compositionally biased region" description="Polar residues" evidence="6">
    <location>
        <begin position="169"/>
        <end position="179"/>
    </location>
</feature>
<feature type="domain" description="Amino acid transporter transmembrane" evidence="8">
    <location>
        <begin position="386"/>
        <end position="767"/>
    </location>
</feature>
<dbReference type="Proteomes" id="UP000294933">
    <property type="component" value="Unassembled WGS sequence"/>
</dbReference>
<protein>
    <recommendedName>
        <fullName evidence="8">Amino acid transporter transmembrane domain-containing protein</fullName>
    </recommendedName>
</protein>
<dbReference type="GO" id="GO:0005774">
    <property type="term" value="C:vacuolar membrane"/>
    <property type="evidence" value="ECO:0007669"/>
    <property type="project" value="TreeGrafter"/>
</dbReference>
<dbReference type="GO" id="GO:0015179">
    <property type="term" value="F:L-amino acid transmembrane transporter activity"/>
    <property type="evidence" value="ECO:0007669"/>
    <property type="project" value="TreeGrafter"/>
</dbReference>
<keyword evidence="5 7" id="KW-0472">Membrane</keyword>
<feature type="compositionally biased region" description="Low complexity" evidence="6">
    <location>
        <begin position="90"/>
        <end position="105"/>
    </location>
</feature>
<evidence type="ECO:0000256" key="7">
    <source>
        <dbReference type="SAM" id="Phobius"/>
    </source>
</evidence>
<evidence type="ECO:0000313" key="10">
    <source>
        <dbReference type="Proteomes" id="UP000294933"/>
    </source>
</evidence>
<evidence type="ECO:0000256" key="3">
    <source>
        <dbReference type="ARBA" id="ARBA00022692"/>
    </source>
</evidence>
<dbReference type="PANTHER" id="PTHR22950">
    <property type="entry name" value="AMINO ACID TRANSPORTER"/>
    <property type="match status" value="1"/>
</dbReference>
<feature type="transmembrane region" description="Helical" evidence="7">
    <location>
        <begin position="746"/>
        <end position="764"/>
    </location>
</feature>
<dbReference type="Pfam" id="PF01490">
    <property type="entry name" value="Aa_trans"/>
    <property type="match status" value="1"/>
</dbReference>
<feature type="transmembrane region" description="Helical" evidence="7">
    <location>
        <begin position="531"/>
        <end position="553"/>
    </location>
</feature>
<evidence type="ECO:0000313" key="9">
    <source>
        <dbReference type="EMBL" id="TDL25518.1"/>
    </source>
</evidence>
<comment type="similarity">
    <text evidence="2">Belongs to the amino acid/polyamine transporter 2 family.</text>
</comment>
<dbReference type="VEuPathDB" id="FungiDB:BD410DRAFT_764991"/>
<organism evidence="9 10">
    <name type="scientific">Rickenella mellea</name>
    <dbReference type="NCBI Taxonomy" id="50990"/>
    <lineage>
        <taxon>Eukaryota</taxon>
        <taxon>Fungi</taxon>
        <taxon>Dikarya</taxon>
        <taxon>Basidiomycota</taxon>
        <taxon>Agaricomycotina</taxon>
        <taxon>Agaricomycetes</taxon>
        <taxon>Hymenochaetales</taxon>
        <taxon>Rickenellaceae</taxon>
        <taxon>Rickenella</taxon>
    </lineage>
</organism>
<sequence length="795" mass="86560">MTSPSQPKDIPSPRTRLQGIEDLPRSFSATVGTPPLRVLRSQAGTPGTPPAPPIANIPPRVGTPRYGSPSAADLLRPSSSRPSPAPAPVPGQTGSGSPFPSGTRPSSRRGSEGAVDLEGVPDEEKARVLRRHLVSRQERQNRIDRRSPPGSDNDDDAFGSDHDGPARSNAVSIRSSGAASRSHPAREDTEPFPMPYDAPGGDITHSLYKWQADQRRQVRPRTVSYSVPSRAQVDPAFEHIHEPGGFRRNYVLLRANEQGAEEPPEMSNNFIEFLYLFGHFAGEDLEEEEEEDELEQIPDEEEALFGITARDGPSTTSPIEDISARDIIRQRKDSALGKARDISESSPLIARSSTRTTTTMPARGSSLVRSLSRRRRRASIGPRGDATVTQAVLMLLKAFVGTGVLFLGKAFFNGGILFSTCVLVFIALVSLYSFLLLVKAKFVVRGSFGDIGGILYGPWMRWSILTSITISQIGFVSAYTIFVAQNLQAFIMAVTDCLRYVPIQYLILAQTAVLLPFALIRNIAKLSTLALVADVFILTGLVYIFGSEFAIIADRGIAQVDLFNAKDFPLLIGTAVFSFEGIGLVVPITDSMREPRKFPAVLTGVMLFLTVLFGGSGALAYATFGRDIQTVVIVNLDGGSKLVQAVQFLYSLAILLSVPLQLFPAVRIMENGLFTRSGKENPRVKWEKNMFRFVVVTFCAGLSWFGAKDLDKFVALVGSFACVPLCYVYPAMLHYKACAKTRKQKIADIVLMVFGMAAMVYTTAQTIKLMVAPESGGSPKFGRCENPPPLVGPHL</sequence>
<feature type="transmembrane region" description="Helical" evidence="7">
    <location>
        <begin position="690"/>
        <end position="707"/>
    </location>
</feature>
<evidence type="ECO:0000256" key="4">
    <source>
        <dbReference type="ARBA" id="ARBA00022989"/>
    </source>
</evidence>
<feature type="transmembrane region" description="Helical" evidence="7">
    <location>
        <begin position="713"/>
        <end position="734"/>
    </location>
</feature>
<proteinExistence type="inferred from homology"/>
<feature type="compositionally biased region" description="Pro residues" evidence="6">
    <location>
        <begin position="47"/>
        <end position="56"/>
    </location>
</feature>
<evidence type="ECO:0000256" key="6">
    <source>
        <dbReference type="SAM" id="MobiDB-lite"/>
    </source>
</evidence>
<feature type="transmembrane region" description="Helical" evidence="7">
    <location>
        <begin position="568"/>
        <end position="588"/>
    </location>
</feature>
<dbReference type="EMBL" id="ML170163">
    <property type="protein sequence ID" value="TDL25518.1"/>
    <property type="molecule type" value="Genomic_DNA"/>
</dbReference>
<feature type="compositionally biased region" description="Basic and acidic residues" evidence="6">
    <location>
        <begin position="135"/>
        <end position="147"/>
    </location>
</feature>
<feature type="transmembrane region" description="Helical" evidence="7">
    <location>
        <begin position="600"/>
        <end position="624"/>
    </location>
</feature>
<feature type="transmembrane region" description="Helical" evidence="7">
    <location>
        <begin position="459"/>
        <end position="482"/>
    </location>
</feature>
<feature type="transmembrane region" description="Helical" evidence="7">
    <location>
        <begin position="644"/>
        <end position="669"/>
    </location>
</feature>
<evidence type="ECO:0000256" key="5">
    <source>
        <dbReference type="ARBA" id="ARBA00023136"/>
    </source>
</evidence>
<feature type="transmembrane region" description="Helical" evidence="7">
    <location>
        <begin position="414"/>
        <end position="438"/>
    </location>
</feature>
<feature type="region of interest" description="Disordered" evidence="6">
    <location>
        <begin position="1"/>
        <end position="200"/>
    </location>
</feature>
<dbReference type="InterPro" id="IPR013057">
    <property type="entry name" value="AA_transpt_TM"/>
</dbReference>
<name>A0A4Y7QE92_9AGAM</name>
<dbReference type="AlphaFoldDB" id="A0A4Y7QE92"/>
<keyword evidence="10" id="KW-1185">Reference proteome</keyword>
<dbReference type="PANTHER" id="PTHR22950:SF666">
    <property type="entry name" value="VACUOLAR AMINO ACID TRANSPORTER 4"/>
    <property type="match status" value="1"/>
</dbReference>
<keyword evidence="4 7" id="KW-1133">Transmembrane helix</keyword>
<dbReference type="OrthoDB" id="1684102at2759"/>
<gene>
    <name evidence="9" type="ORF">BD410DRAFT_764991</name>
</gene>